<accession>A0A179G9T3</accession>
<evidence type="ECO:0000313" key="5">
    <source>
        <dbReference type="EMBL" id="OAQ82685.1"/>
    </source>
</evidence>
<reference evidence="3 7" key="3">
    <citation type="journal article" date="2024" name="Microbiol. Resour. Announc.">
        <title>Genome annotations for the ascomycete fungi Trichoderma harzianum, Trichoderma aggressivum, and Purpureocillium lilacinum.</title>
        <authorList>
            <person name="Beijen E.P.W."/>
            <person name="Ohm R.A."/>
        </authorList>
    </citation>
    <scope>NUCLEOTIDE SEQUENCE [LARGE SCALE GENOMIC DNA]</scope>
    <source>
        <strain evidence="3 7">CBS 150709</strain>
    </source>
</reference>
<dbReference type="KEGG" id="plj:28890610"/>
<dbReference type="EMBL" id="JAWRVI010000040">
    <property type="protein sequence ID" value="KAK4086511.1"/>
    <property type="molecule type" value="Genomic_DNA"/>
</dbReference>
<feature type="compositionally biased region" description="Basic and acidic residues" evidence="2">
    <location>
        <begin position="16"/>
        <end position="30"/>
    </location>
</feature>
<feature type="region of interest" description="Disordered" evidence="2">
    <location>
        <begin position="1"/>
        <end position="116"/>
    </location>
</feature>
<keyword evidence="7" id="KW-1185">Reference proteome</keyword>
<keyword evidence="1" id="KW-0175">Coiled coil</keyword>
<feature type="region of interest" description="Disordered" evidence="2">
    <location>
        <begin position="445"/>
        <end position="475"/>
    </location>
</feature>
<dbReference type="Proteomes" id="UP000078340">
    <property type="component" value="Unassembled WGS sequence"/>
</dbReference>
<evidence type="ECO:0000313" key="3">
    <source>
        <dbReference type="EMBL" id="KAK4086511.1"/>
    </source>
</evidence>
<feature type="compositionally biased region" description="Polar residues" evidence="2">
    <location>
        <begin position="34"/>
        <end position="61"/>
    </location>
</feature>
<proteinExistence type="predicted"/>
<feature type="compositionally biased region" description="Polar residues" evidence="2">
    <location>
        <begin position="71"/>
        <end position="83"/>
    </location>
</feature>
<dbReference type="OrthoDB" id="72441at2759"/>
<dbReference type="Proteomes" id="UP000078240">
    <property type="component" value="Unassembled WGS sequence"/>
</dbReference>
<sequence length="475" mass="53625">MVRVRSSRRVPGLRPSDYDHEIGLVNHDEAELVQGQSSDEATRGASTSSQLASLTEQTEQEQGLRAGERAGSTSAEPQPSSGDEPTLAEEQLQRDRSLPQEELQHEASLPHPALRPSIEVQAPTPDAFNEARHRIMPKRPREKRETAIDILYENERGGFLCGIALFSSQALGGLDPPAWTNAYHKTSPTSIYTAQVPDPTWEWVWPEWRVNHQEGMDDDGWEYSFAFGKKFSWHSASWWNSFVRRRAWIRKRAKKKLETMPSDPQLLNADYFIVRPASYRSRTSNGSSLASSRAPSKFSSAEASISEAEEPLPDIEDIETLLRTLRLARIDREKREAVENYLEHGTDLGALQGEMHEIMSLFVFQASRKQLLGHLMRKHEETVAELAKEETENKAELTKRREALDAAIIHAHEEVKRLAYWSDMKRMAENGELRSSLEAEQGWYDTDAYQGLDQSGPSAPNKGQLPGSKGKEPIS</sequence>
<feature type="compositionally biased region" description="Basic and acidic residues" evidence="2">
    <location>
        <begin position="91"/>
        <end position="105"/>
    </location>
</feature>
<gene>
    <name evidence="3" type="ORF">Purlil1_9127</name>
    <name evidence="4" type="ORF">VFPBJ_09872</name>
    <name evidence="5" type="ORF">VFPFJ_08488</name>
</gene>
<reference evidence="3" key="2">
    <citation type="submission" date="2023-11" db="EMBL/GenBank/DDBJ databases">
        <authorList>
            <person name="Beijen E."/>
            <person name="Ohm R.A."/>
        </authorList>
    </citation>
    <scope>NUCLEOTIDE SEQUENCE</scope>
    <source>
        <strain evidence="3">CBS 150709</strain>
    </source>
</reference>
<dbReference type="Proteomes" id="UP001287286">
    <property type="component" value="Unassembled WGS sequence"/>
</dbReference>
<dbReference type="EMBL" id="LSBI01000008">
    <property type="protein sequence ID" value="OAQ82685.1"/>
    <property type="molecule type" value="Genomic_DNA"/>
</dbReference>
<dbReference type="RefSeq" id="XP_018175313.1">
    <property type="nucleotide sequence ID" value="XM_018325561.1"/>
</dbReference>
<dbReference type="STRING" id="33203.A0A179G9T3"/>
<dbReference type="GeneID" id="28890610"/>
<dbReference type="AlphaFoldDB" id="A0A179G9T3"/>
<evidence type="ECO:0000313" key="6">
    <source>
        <dbReference type="Proteomes" id="UP000078240"/>
    </source>
</evidence>
<evidence type="ECO:0000313" key="4">
    <source>
        <dbReference type="EMBL" id="OAQ74577.1"/>
    </source>
</evidence>
<evidence type="ECO:0000256" key="1">
    <source>
        <dbReference type="SAM" id="Coils"/>
    </source>
</evidence>
<organism evidence="4 6">
    <name type="scientific">Purpureocillium lilacinum</name>
    <name type="common">Paecilomyces lilacinus</name>
    <dbReference type="NCBI Taxonomy" id="33203"/>
    <lineage>
        <taxon>Eukaryota</taxon>
        <taxon>Fungi</taxon>
        <taxon>Dikarya</taxon>
        <taxon>Ascomycota</taxon>
        <taxon>Pezizomycotina</taxon>
        <taxon>Sordariomycetes</taxon>
        <taxon>Hypocreomycetidae</taxon>
        <taxon>Hypocreales</taxon>
        <taxon>Ophiocordycipitaceae</taxon>
        <taxon>Purpureocillium</taxon>
    </lineage>
</organism>
<evidence type="ECO:0000256" key="2">
    <source>
        <dbReference type="SAM" id="MobiDB-lite"/>
    </source>
</evidence>
<dbReference type="EMBL" id="LSBH01000009">
    <property type="protein sequence ID" value="OAQ74577.1"/>
    <property type="molecule type" value="Genomic_DNA"/>
</dbReference>
<protein>
    <submittedName>
        <fullName evidence="4">Meiotically up-regulated 65 protein</fullName>
    </submittedName>
</protein>
<comment type="caution">
    <text evidence="4">The sequence shown here is derived from an EMBL/GenBank/DDBJ whole genome shotgun (WGS) entry which is preliminary data.</text>
</comment>
<name>A0A179G9T3_PURLI</name>
<reference evidence="4 6" key="1">
    <citation type="submission" date="2016-01" db="EMBL/GenBank/DDBJ databases">
        <title>Biosynthesis of antibiotic leucinostatins and their inhibition on Phytophthora in bio-control Purpureocillium lilacinum.</title>
        <authorList>
            <person name="Wang G."/>
            <person name="Liu Z."/>
            <person name="Lin R."/>
            <person name="Li E."/>
            <person name="Mao Z."/>
            <person name="Ling J."/>
            <person name="Yin W."/>
            <person name="Xie B."/>
        </authorList>
    </citation>
    <scope>NUCLEOTIDE SEQUENCE [LARGE SCALE GENOMIC DNA]</scope>
    <source>
        <strain evidence="4">PLBJ-1</strain>
        <strain evidence="5">PLFJ-1</strain>
    </source>
</reference>
<evidence type="ECO:0000313" key="7">
    <source>
        <dbReference type="Proteomes" id="UP001287286"/>
    </source>
</evidence>
<feature type="coiled-coil region" evidence="1">
    <location>
        <begin position="376"/>
        <end position="407"/>
    </location>
</feature>
<dbReference type="OMA" id="WQGVDNS"/>